<dbReference type="Pfam" id="PF00069">
    <property type="entry name" value="Pkinase"/>
    <property type="match status" value="1"/>
</dbReference>
<name>A0AAW1SU07_9CHLO</name>
<sequence length="1348" mass="144481">MQPDHLSAVCFVAPGASIGPIQELRCFKDKGFVRWPPHINLLYPFLSDRGNAFSEAAQSAATALQAIPPFQIKLQKFGMFRHSNSCTIWLGPEESELEQLQSKLVEAFPDFTQLNEDPARGITSFAPHLSIGQWRSPAEADDALKEMQQAWKPLTLDVDNVALISRPSHLSPFKIRWVVPLGGKGPPEEVNAPYVATVGPGPSAEQYGLQAAQFGVGAATEGVWYFAFGANINANKLGQVRGIHPLESVPASLPGWRLAFNHRGGMGNMMRLASGETEPSGCGAVHGVAHRLKFEDFATLTNMEHEYRPQELEVAAYDGRGSIRAVSFISPQDRLITDGLPPSHRYLNLLRQGAEEWQLVPRYTAWLKNLPSIDARDRGDPYYSDEGGHPMRGWPKTRVGSDEEQRRKGLRPISAHAPPELSKALMSVCTRQVAAVLLSSCLLLAQECRGQTVGVPAVTVISGPTAAPSIAPAADSPAVSEGGADVVYIRSQALWNVTNFNGTFNSAVQNNFTVALRQLLEPEAFMSIALTQVQTLQPAGSYVVTSSLVAGAPIANASFSFEAVAGQSIGPNATLATQFQGLLAAQGIRCNVQLHEFTGQAEADSSAIPLVNVVTNVTVIGVNVAQLVTQALVANSSGSSLLTPLQQQIRVDPAQSLNVTPTAVTGSNQLGLMVNTTFDQANLPDYWVLFLNYSSYSPSFNGQPLQFNLDGNSSVTQAGTRNASAGAPGVAPAPATTTAAANTTGINIAIYMTGGGILPFTTQKQADATQALAGVFSILIGTGAVVLRSQMPAASASSSSTAGARRRLLQTGVDTVFGATIPTATSNSLLVLQSQSPQVRNQFAGWFTSQMAARGYTGLSATVENVTLTGLAAGPVSGPVGTAALPSAAPAPPTGHGTNVGAIVGGVVGGVVGLVLIAGALAFFMWRERRRQTAKAVNKALVAAKLGDDSSSNDDRLNSQDVKEAMRGVTLDRLLIGGSDMSTPSRSDTASATSRDEVKSLLVRSHHRKIHSRVITRHHNFENEAALIAIARLAPGTEFQGLYMMDTGGSRGANSLVCFAHNIREPEERVAIKFHPDQERFLHENRFYENRVALEAETAADYIPAYLGSYNTTSSDLSSDGSAGSLVPPCIILERGDYTLKERMSALSAAPVAEALVTQERVRMLFDLCKAVEYLHARSLVHRAIQPANFLWCPPSARWKILDFTTWARTGDTVPLLYSLRYAAPELLAADLAGESTVKAEEAADVWSLGLVCFELFRGRPLFGEETADDHIIAMLLGYLPLPWEADSTFFSQQLPQPVANFVLDLLHRNPACRKPIRTIVHSHVFGSFDFNIASTYSNVSELLSKEF</sequence>
<dbReference type="SUPFAM" id="SSF55144">
    <property type="entry name" value="LigT-like"/>
    <property type="match status" value="1"/>
</dbReference>
<dbReference type="SUPFAM" id="SSF56112">
    <property type="entry name" value="Protein kinase-like (PK-like)"/>
    <property type="match status" value="1"/>
</dbReference>
<feature type="region of interest" description="Disordered" evidence="1">
    <location>
        <begin position="977"/>
        <end position="997"/>
    </location>
</feature>
<feature type="domain" description="Protein kinase" evidence="3">
    <location>
        <begin position="1043"/>
        <end position="1327"/>
    </location>
</feature>
<dbReference type="SMART" id="SM00220">
    <property type="entry name" value="S_TKc"/>
    <property type="match status" value="1"/>
</dbReference>
<evidence type="ECO:0000313" key="4">
    <source>
        <dbReference type="EMBL" id="KAK9856472.1"/>
    </source>
</evidence>
<dbReference type="Gene3D" id="3.10.490.10">
    <property type="entry name" value="Gamma-glutamyl cyclotransferase-like"/>
    <property type="match status" value="1"/>
</dbReference>
<accession>A0AAW1SU07</accession>
<dbReference type="Gene3D" id="1.10.510.10">
    <property type="entry name" value="Transferase(Phosphotransferase) domain 1"/>
    <property type="match status" value="1"/>
</dbReference>
<reference evidence="4 5" key="1">
    <citation type="journal article" date="2024" name="Nat. Commun.">
        <title>Phylogenomics reveals the evolutionary origins of lichenization in chlorophyte algae.</title>
        <authorList>
            <person name="Puginier C."/>
            <person name="Libourel C."/>
            <person name="Otte J."/>
            <person name="Skaloud P."/>
            <person name="Haon M."/>
            <person name="Grisel S."/>
            <person name="Petersen M."/>
            <person name="Berrin J.G."/>
            <person name="Delaux P.M."/>
            <person name="Dal Grande F."/>
            <person name="Keller J."/>
        </authorList>
    </citation>
    <scope>NUCLEOTIDE SEQUENCE [LARGE SCALE GENOMIC DNA]</scope>
    <source>
        <strain evidence="4 5">SAG 2523</strain>
    </source>
</reference>
<dbReference type="GO" id="GO:0005524">
    <property type="term" value="F:ATP binding"/>
    <property type="evidence" value="ECO:0007669"/>
    <property type="project" value="InterPro"/>
</dbReference>
<dbReference type="Pfam" id="PF13563">
    <property type="entry name" value="2_5_RNA_ligase2"/>
    <property type="match status" value="1"/>
</dbReference>
<dbReference type="PANTHER" id="PTHR37474:SF1">
    <property type="entry name" value="2'-5' RNA LIGASE FAMILY PROTEIN"/>
    <property type="match status" value="1"/>
</dbReference>
<feature type="compositionally biased region" description="Polar residues" evidence="1">
    <location>
        <begin position="980"/>
        <end position="993"/>
    </location>
</feature>
<evidence type="ECO:0000259" key="3">
    <source>
        <dbReference type="PROSITE" id="PS50011"/>
    </source>
</evidence>
<dbReference type="PANTHER" id="PTHR37474">
    <property type="entry name" value="RNA LIGASE/CYCLIC NUCLEOTIDE PHOSPHODIESTERASE"/>
    <property type="match status" value="1"/>
</dbReference>
<dbReference type="PROSITE" id="PS50011">
    <property type="entry name" value="PROTEIN_KINASE_DOM"/>
    <property type="match status" value="1"/>
</dbReference>
<dbReference type="Proteomes" id="UP001485043">
    <property type="component" value="Unassembled WGS sequence"/>
</dbReference>
<keyword evidence="2" id="KW-0812">Transmembrane</keyword>
<keyword evidence="5" id="KW-1185">Reference proteome</keyword>
<dbReference type="InterPro" id="IPR000719">
    <property type="entry name" value="Prot_kinase_dom"/>
</dbReference>
<dbReference type="GO" id="GO:0004672">
    <property type="term" value="F:protein kinase activity"/>
    <property type="evidence" value="ECO:0007669"/>
    <property type="project" value="InterPro"/>
</dbReference>
<evidence type="ECO:0000256" key="2">
    <source>
        <dbReference type="SAM" id="Phobius"/>
    </source>
</evidence>
<dbReference type="Gene3D" id="3.90.1140.10">
    <property type="entry name" value="Cyclic phosphodiesterase"/>
    <property type="match status" value="1"/>
</dbReference>
<evidence type="ECO:0000313" key="5">
    <source>
        <dbReference type="Proteomes" id="UP001485043"/>
    </source>
</evidence>
<feature type="transmembrane region" description="Helical" evidence="2">
    <location>
        <begin position="900"/>
        <end position="926"/>
    </location>
</feature>
<dbReference type="InterPro" id="IPR009097">
    <property type="entry name" value="Cyclic_Pdiesterase"/>
</dbReference>
<dbReference type="InterPro" id="IPR011009">
    <property type="entry name" value="Kinase-like_dom_sf"/>
</dbReference>
<proteinExistence type="predicted"/>
<dbReference type="InterPro" id="IPR013024">
    <property type="entry name" value="GGCT-like"/>
</dbReference>
<organism evidence="4 5">
    <name type="scientific">Apatococcus fuscideae</name>
    <dbReference type="NCBI Taxonomy" id="2026836"/>
    <lineage>
        <taxon>Eukaryota</taxon>
        <taxon>Viridiplantae</taxon>
        <taxon>Chlorophyta</taxon>
        <taxon>core chlorophytes</taxon>
        <taxon>Trebouxiophyceae</taxon>
        <taxon>Chlorellales</taxon>
        <taxon>Chlorellaceae</taxon>
        <taxon>Apatococcus</taxon>
    </lineage>
</organism>
<gene>
    <name evidence="4" type="ORF">WJX84_003233</name>
</gene>
<keyword evidence="2" id="KW-0472">Membrane</keyword>
<dbReference type="EMBL" id="JALJOV010001008">
    <property type="protein sequence ID" value="KAK9856472.1"/>
    <property type="molecule type" value="Genomic_DNA"/>
</dbReference>
<dbReference type="CDD" id="cd06661">
    <property type="entry name" value="GGCT_like"/>
    <property type="match status" value="1"/>
</dbReference>
<comment type="caution">
    <text evidence="4">The sequence shown here is derived from an EMBL/GenBank/DDBJ whole genome shotgun (WGS) entry which is preliminary data.</text>
</comment>
<protein>
    <recommendedName>
        <fullName evidence="3">Protein kinase domain-containing protein</fullName>
    </recommendedName>
</protein>
<keyword evidence="2" id="KW-1133">Transmembrane helix</keyword>
<feature type="region of interest" description="Disordered" evidence="1">
    <location>
        <begin position="382"/>
        <end position="409"/>
    </location>
</feature>
<evidence type="ECO:0000256" key="1">
    <source>
        <dbReference type="SAM" id="MobiDB-lite"/>
    </source>
</evidence>